<dbReference type="RefSeq" id="WP_231809628.1">
    <property type="nucleotide sequence ID" value="NZ_JAJOZG010000012.1"/>
</dbReference>
<protein>
    <submittedName>
        <fullName evidence="1">TIGR02646 family protein</fullName>
    </submittedName>
</protein>
<dbReference type="NCBIfam" id="TIGR02646">
    <property type="entry name" value="retron system putative HNH endonuclease"/>
    <property type="match status" value="1"/>
</dbReference>
<dbReference type="EMBL" id="JAJOZI010000162">
    <property type="protein sequence ID" value="MCD7041644.1"/>
    <property type="molecule type" value="Genomic_DNA"/>
</dbReference>
<sequence>MVRTAEPDELKAYREANPMFGWDEMRQDAEGRAVYDVIRPRLIEGQGGICAFCEIEIISLDPTRCRVEHFHPKSDRATPHNWALDWQNMIAVCMGGSQRHHALPYTKEPLPENLSCDAHKDKMIQSHRLEECCEGWIINPVALPAFPRLFFLEKSTGELLPDGQCCSEVSVEGNKHPTTQALVEHTINMLNLNCDRLCEARKSVLWNIERNKKRLRDAAKTPQQGMDELAGRFLQQRWPGFFTTIRFCLGAAAERYLQNNEYRG</sequence>
<proteinExistence type="predicted"/>
<comment type="caution">
    <text evidence="1">The sequence shown here is derived from an EMBL/GenBank/DDBJ whole genome shotgun (WGS) entry which is preliminary data.</text>
</comment>
<dbReference type="InterPro" id="IPR013467">
    <property type="entry name" value="HNH78-like"/>
</dbReference>
<organism evidence="1 2">
    <name type="scientific">Pseudomonas petroselini</name>
    <dbReference type="NCBI Taxonomy" id="2899822"/>
    <lineage>
        <taxon>Bacteria</taxon>
        <taxon>Pseudomonadati</taxon>
        <taxon>Pseudomonadota</taxon>
        <taxon>Gammaproteobacteria</taxon>
        <taxon>Pseudomonadales</taxon>
        <taxon>Pseudomonadaceae</taxon>
        <taxon>Pseudomonas</taxon>
    </lineage>
</organism>
<reference evidence="1 2" key="2">
    <citation type="journal article" date="2023" name="Plant Pathol.">
        <title>Dismantling and reorganizing Pseudomonas marginalis sensu#lato.</title>
        <authorList>
            <person name="Sawada H."/>
            <person name="Fujikawa T."/>
            <person name="Satou M."/>
        </authorList>
    </citation>
    <scope>NUCLEOTIDE SEQUENCE [LARGE SCALE GENOMIC DNA]</scope>
    <source>
        <strain evidence="1 2">MAFF 311096</strain>
    </source>
</reference>
<evidence type="ECO:0000313" key="1">
    <source>
        <dbReference type="EMBL" id="MCD7041644.1"/>
    </source>
</evidence>
<evidence type="ECO:0000313" key="2">
    <source>
        <dbReference type="Proteomes" id="UP001154922"/>
    </source>
</evidence>
<accession>A0ABS8R2M5</accession>
<reference evidence="1 2" key="1">
    <citation type="journal article" date="2022" name="Int. J. Syst. Evol. Microbiol.">
        <title>Pseudomonas petroselini sp. nov., a pathogen causing bacterial rot of parsley in Japan.</title>
        <authorList>
            <person name="Sawada H."/>
            <person name="Fujikawa T."/>
            <person name="Osada S."/>
            <person name="Satou M."/>
        </authorList>
    </citation>
    <scope>NUCLEOTIDE SEQUENCE [LARGE SCALE GENOMIC DNA]</scope>
    <source>
        <strain evidence="1 2">MAFF 311096</strain>
    </source>
</reference>
<gene>
    <name evidence="1" type="ORF">LRQ20_25445</name>
</gene>
<name>A0ABS8R2M5_9PSED</name>
<keyword evidence="2" id="KW-1185">Reference proteome</keyword>
<dbReference type="Proteomes" id="UP001154922">
    <property type="component" value="Unassembled WGS sequence"/>
</dbReference>